<name>A0A7C4RQS9_9BACT</name>
<proteinExistence type="predicted"/>
<accession>A0A7C4RQS9</accession>
<reference evidence="2" key="1">
    <citation type="journal article" date="2020" name="mSystems">
        <title>Genome- and Community-Level Interaction Insights into Carbon Utilization and Element Cycling Functions of Hydrothermarchaeota in Hydrothermal Sediment.</title>
        <authorList>
            <person name="Zhou Z."/>
            <person name="Liu Y."/>
            <person name="Xu W."/>
            <person name="Pan J."/>
            <person name="Luo Z.H."/>
            <person name="Li M."/>
        </authorList>
    </citation>
    <scope>NUCLEOTIDE SEQUENCE [LARGE SCALE GENOMIC DNA]</scope>
    <source>
        <strain evidence="2">SpSt-477</strain>
    </source>
</reference>
<dbReference type="InterPro" id="IPR006016">
    <property type="entry name" value="UspA"/>
</dbReference>
<gene>
    <name evidence="2" type="ORF">ENS29_02430</name>
</gene>
<dbReference type="SUPFAM" id="SSF52402">
    <property type="entry name" value="Adenine nucleotide alpha hydrolases-like"/>
    <property type="match status" value="1"/>
</dbReference>
<dbReference type="EMBL" id="DSUH01000053">
    <property type="protein sequence ID" value="HGU31694.1"/>
    <property type="molecule type" value="Genomic_DNA"/>
</dbReference>
<evidence type="ECO:0000259" key="1">
    <source>
        <dbReference type="Pfam" id="PF00582"/>
    </source>
</evidence>
<protein>
    <submittedName>
        <fullName evidence="2">Universal stress protein</fullName>
    </submittedName>
</protein>
<dbReference type="CDD" id="cd00293">
    <property type="entry name" value="USP-like"/>
    <property type="match status" value="1"/>
</dbReference>
<dbReference type="AlphaFoldDB" id="A0A7C4RQS9"/>
<organism evidence="2">
    <name type="scientific">Desulfatirhabdium butyrativorans</name>
    <dbReference type="NCBI Taxonomy" id="340467"/>
    <lineage>
        <taxon>Bacteria</taxon>
        <taxon>Pseudomonadati</taxon>
        <taxon>Thermodesulfobacteriota</taxon>
        <taxon>Desulfobacteria</taxon>
        <taxon>Desulfobacterales</taxon>
        <taxon>Desulfatirhabdiaceae</taxon>
        <taxon>Desulfatirhabdium</taxon>
    </lineage>
</organism>
<feature type="domain" description="UspA" evidence="1">
    <location>
        <begin position="12"/>
        <end position="145"/>
    </location>
</feature>
<dbReference type="Gene3D" id="3.40.50.12370">
    <property type="match status" value="1"/>
</dbReference>
<evidence type="ECO:0000313" key="2">
    <source>
        <dbReference type="EMBL" id="HGU31694.1"/>
    </source>
</evidence>
<sequence length="298" mass="33037">MKVSKRPEHFWVGINGKASGDHALRQAISIARWLHAEVTAVAVTPLFEGDLGLITTGSVRNELYKDVERSLLRALDIAGIHGFPVHIAAAGGEIGDQLDRKAASLPQQGWMIIGASPTLSAAKWLAGSALYDVVRQASRPVLILPKGTLLAGDTVWIDGGGMHRASWGNLLDGWFEEAIEVATLFGPDHLLVSYPNDVVDRRLPQWVRSILQDHRIDITAPDTHSPLSIAAECFHYIHPKEKWDAVHQRKPAFVVVPQPIFPKRRLSMAAWYIERMIRMLPCPLLILPRSSTKWASKD</sequence>
<dbReference type="Pfam" id="PF00582">
    <property type="entry name" value="Usp"/>
    <property type="match status" value="1"/>
</dbReference>
<comment type="caution">
    <text evidence="2">The sequence shown here is derived from an EMBL/GenBank/DDBJ whole genome shotgun (WGS) entry which is preliminary data.</text>
</comment>